<reference evidence="1 2" key="1">
    <citation type="journal article" date="2017" name="Genome Announc.">
        <title>Draft Genome Sequences of Four Alkaliphilic Bacteria Belonging to the Anaerobacillus Genus.</title>
        <authorList>
            <person name="Bassil N.M."/>
            <person name="Lloyd J.R."/>
        </authorList>
    </citation>
    <scope>NUCLEOTIDE SEQUENCE [LARGE SCALE GENOMIC DNA]</scope>
    <source>
        <strain evidence="1 2">NB2006</strain>
    </source>
</reference>
<gene>
    <name evidence="1" type="ORF">AWH56_010580</name>
</gene>
<evidence type="ECO:0000313" key="1">
    <source>
        <dbReference type="EMBL" id="QOY37966.2"/>
    </source>
</evidence>
<dbReference type="Proteomes" id="UP000180175">
    <property type="component" value="Chromosome"/>
</dbReference>
<proteinExistence type="predicted"/>
<name>A0A7S7LBI7_9BACI</name>
<dbReference type="KEGG" id="aia:AWH56_010580"/>
<organism evidence="1 2">
    <name type="scientific">Anaerobacillus isosaccharinicus</name>
    <dbReference type="NCBI Taxonomy" id="1532552"/>
    <lineage>
        <taxon>Bacteria</taxon>
        <taxon>Bacillati</taxon>
        <taxon>Bacillota</taxon>
        <taxon>Bacilli</taxon>
        <taxon>Bacillales</taxon>
        <taxon>Bacillaceae</taxon>
        <taxon>Anaerobacillus</taxon>
    </lineage>
</organism>
<protein>
    <submittedName>
        <fullName evidence="1">Uncharacterized protein</fullName>
    </submittedName>
</protein>
<dbReference type="AlphaFoldDB" id="A0A7S7LBI7"/>
<dbReference type="EMBL" id="CP063356">
    <property type="protein sequence ID" value="QOY37966.2"/>
    <property type="molecule type" value="Genomic_DNA"/>
</dbReference>
<keyword evidence="2" id="KW-1185">Reference proteome</keyword>
<reference evidence="1 2" key="2">
    <citation type="journal article" date="2019" name="Int. J. Syst. Evol. Microbiol.">
        <title>Anaerobacillus isosaccharinicus sp. nov., an alkaliphilic bacterium which degrades isosaccharinic acid.</title>
        <authorList>
            <person name="Bassil N.M."/>
            <person name="Lloyd J.R."/>
        </authorList>
    </citation>
    <scope>NUCLEOTIDE SEQUENCE [LARGE SCALE GENOMIC DNA]</scope>
    <source>
        <strain evidence="1 2">NB2006</strain>
    </source>
</reference>
<sequence>MLKWIGKHEILAGFGFLILMAISLIVLVWFNIFIDVPDFRYFKLFG</sequence>
<accession>A0A7S7LBI7</accession>
<evidence type="ECO:0000313" key="2">
    <source>
        <dbReference type="Proteomes" id="UP000180175"/>
    </source>
</evidence>